<dbReference type="InterPro" id="IPR041078">
    <property type="entry name" value="Plavaka"/>
</dbReference>
<dbReference type="OrthoDB" id="3208495at2759"/>
<dbReference type="AlphaFoldDB" id="A0A165WZR0"/>
<proteinExistence type="predicted"/>
<gene>
    <name evidence="1" type="ORF">FIBSPDRAFT_965136</name>
</gene>
<name>A0A165WZR0_9AGAM</name>
<dbReference type="Pfam" id="PF18759">
    <property type="entry name" value="Plavaka"/>
    <property type="match status" value="1"/>
</dbReference>
<dbReference type="EMBL" id="KV417732">
    <property type="protein sequence ID" value="KZP08058.1"/>
    <property type="molecule type" value="Genomic_DNA"/>
</dbReference>
<reference evidence="1 2" key="1">
    <citation type="journal article" date="2016" name="Mol. Biol. Evol.">
        <title>Comparative Genomics of Early-Diverging Mushroom-Forming Fungi Provides Insights into the Origins of Lignocellulose Decay Capabilities.</title>
        <authorList>
            <person name="Nagy L.G."/>
            <person name="Riley R."/>
            <person name="Tritt A."/>
            <person name="Adam C."/>
            <person name="Daum C."/>
            <person name="Floudas D."/>
            <person name="Sun H."/>
            <person name="Yadav J.S."/>
            <person name="Pangilinan J."/>
            <person name="Larsson K.H."/>
            <person name="Matsuura K."/>
            <person name="Barry K."/>
            <person name="Labutti K."/>
            <person name="Kuo R."/>
            <person name="Ohm R.A."/>
            <person name="Bhattacharya S.S."/>
            <person name="Shirouzu T."/>
            <person name="Yoshinaga Y."/>
            <person name="Martin F.M."/>
            <person name="Grigoriev I.V."/>
            <person name="Hibbett D.S."/>
        </authorList>
    </citation>
    <scope>NUCLEOTIDE SEQUENCE [LARGE SCALE GENOMIC DNA]</scope>
    <source>
        <strain evidence="1 2">CBS 109695</strain>
    </source>
</reference>
<protein>
    <submittedName>
        <fullName evidence="1">Uncharacterized protein</fullName>
    </submittedName>
</protein>
<dbReference type="STRING" id="436010.A0A165WZR0"/>
<evidence type="ECO:0000313" key="1">
    <source>
        <dbReference type="EMBL" id="KZP08058.1"/>
    </source>
</evidence>
<sequence length="528" mass="60738">MRTARNIFGLVRQYLTNSLPSHDPEELVTLEDLSTPTNVTQSNPFYPYPNSSSHQLGSWHWSDGTQKSQQGFKNLVNIITSDDFVPKDLVGTNWRAVDKVLGDNVHHEPGKQDEAEWMQEDAGWAATPIKVTLPSARNMAQSHSAEYVGGDLHHRSLTQVIRERLTDPNTSRYFHFEPYELRWQRNEHYPEFKLHGEMYTSDAFLQAHKDLQQSSPEPNCKLERVVASLMFWSDSMHLTSFGDSHLWPCYLYFGNESKYNRCKPSAHLCSHVAYFRKLSGDLKSFATGHVGGKGPNKVFLAHCRREFFHQHQHSNIQASHSCTTPGELQHRNPKAWYPRTDHKSFERQITRIERRLTRIHCIKQNICAPKMECNAISPDAHHKIGQSESEWSHIGTFLQDGSGDPALKDFLPKLKEHLLDRVIQMIETDPSNVGATPAFELGSKPDAKHLFFKSDRLYRHNLLQVNYTTYDVRRKRDSINPRTSHRDVMVLSGEENSSAHPYLYARVIRIFHANVIYTGPGTTGYRPR</sequence>
<organism evidence="1 2">
    <name type="scientific">Athelia psychrophila</name>
    <dbReference type="NCBI Taxonomy" id="1759441"/>
    <lineage>
        <taxon>Eukaryota</taxon>
        <taxon>Fungi</taxon>
        <taxon>Dikarya</taxon>
        <taxon>Basidiomycota</taxon>
        <taxon>Agaricomycotina</taxon>
        <taxon>Agaricomycetes</taxon>
        <taxon>Agaricomycetidae</taxon>
        <taxon>Atheliales</taxon>
        <taxon>Atheliaceae</taxon>
        <taxon>Athelia</taxon>
    </lineage>
</organism>
<dbReference type="Proteomes" id="UP000076532">
    <property type="component" value="Unassembled WGS sequence"/>
</dbReference>
<keyword evidence="2" id="KW-1185">Reference proteome</keyword>
<evidence type="ECO:0000313" key="2">
    <source>
        <dbReference type="Proteomes" id="UP000076532"/>
    </source>
</evidence>
<accession>A0A165WZR0</accession>